<keyword evidence="7" id="KW-1185">Reference proteome</keyword>
<evidence type="ECO:0000256" key="3">
    <source>
        <dbReference type="ARBA" id="ARBA00024331"/>
    </source>
</evidence>
<dbReference type="InterPro" id="IPR020548">
    <property type="entry name" value="Fructose_bisphosphatase_AS"/>
</dbReference>
<comment type="pathway">
    <text evidence="3">Carbohydrate biosynthesis.</text>
</comment>
<dbReference type="Proteomes" id="UP001189429">
    <property type="component" value="Unassembled WGS sequence"/>
</dbReference>
<gene>
    <name evidence="6" type="ORF">PCOR1329_LOCUS15408</name>
</gene>
<evidence type="ECO:0000259" key="5">
    <source>
        <dbReference type="Pfam" id="PF18913"/>
    </source>
</evidence>
<feature type="domain" description="Fructose-1-6-bisphosphatase class 1 C-terminal" evidence="5">
    <location>
        <begin position="2"/>
        <end position="110"/>
    </location>
</feature>
<organism evidence="6 7">
    <name type="scientific">Prorocentrum cordatum</name>
    <dbReference type="NCBI Taxonomy" id="2364126"/>
    <lineage>
        <taxon>Eukaryota</taxon>
        <taxon>Sar</taxon>
        <taxon>Alveolata</taxon>
        <taxon>Dinophyceae</taxon>
        <taxon>Prorocentrales</taxon>
        <taxon>Prorocentraceae</taxon>
        <taxon>Prorocentrum</taxon>
    </lineage>
</organism>
<evidence type="ECO:0000256" key="4">
    <source>
        <dbReference type="ARBA" id="ARBA00032973"/>
    </source>
</evidence>
<accession>A0ABN9QVU0</accession>
<keyword evidence="2" id="KW-0460">Magnesium</keyword>
<sequence>MRQWIHDLQEGKGQTGVKYTQRYIGSMVGDVHRTLLYGGVFAYPADAKNKDGKLRLLYEAAPMSFLLEQAGGKAITGHSRVMDIPPSSVHQRVPIILGSPDDVDECYGYYDRCNDPALQARCEARLKGTAA</sequence>
<keyword evidence="1" id="KW-0479">Metal-binding</keyword>
<name>A0ABN9QVU0_9DINO</name>
<evidence type="ECO:0000313" key="7">
    <source>
        <dbReference type="Proteomes" id="UP001189429"/>
    </source>
</evidence>
<comment type="caution">
    <text evidence="6">The sequence shown here is derived from an EMBL/GenBank/DDBJ whole genome shotgun (WGS) entry which is preliminary data.</text>
</comment>
<dbReference type="SUPFAM" id="SSF56655">
    <property type="entry name" value="Carbohydrate phosphatase"/>
    <property type="match status" value="1"/>
</dbReference>
<evidence type="ECO:0000256" key="2">
    <source>
        <dbReference type="ARBA" id="ARBA00022842"/>
    </source>
</evidence>
<dbReference type="Pfam" id="PF18913">
    <property type="entry name" value="FBPase_C"/>
    <property type="match status" value="1"/>
</dbReference>
<proteinExistence type="predicted"/>
<dbReference type="PANTHER" id="PTHR11556">
    <property type="entry name" value="FRUCTOSE-1,6-BISPHOSPHATASE-RELATED"/>
    <property type="match status" value="1"/>
</dbReference>
<dbReference type="InterPro" id="IPR044015">
    <property type="entry name" value="FBPase_C_dom"/>
</dbReference>
<evidence type="ECO:0000313" key="6">
    <source>
        <dbReference type="EMBL" id="CAK0810445.1"/>
    </source>
</evidence>
<dbReference type="PANTHER" id="PTHR11556:SF1">
    <property type="entry name" value="FRUCTOSE-BISPHOSPHATASE"/>
    <property type="match status" value="1"/>
</dbReference>
<dbReference type="Gene3D" id="3.40.190.80">
    <property type="match status" value="1"/>
</dbReference>
<dbReference type="PROSITE" id="PS00124">
    <property type="entry name" value="FBPASE"/>
    <property type="match status" value="1"/>
</dbReference>
<dbReference type="EMBL" id="CAUYUJ010004658">
    <property type="protein sequence ID" value="CAK0810445.1"/>
    <property type="molecule type" value="Genomic_DNA"/>
</dbReference>
<dbReference type="InterPro" id="IPR000146">
    <property type="entry name" value="FBPase_class-1"/>
</dbReference>
<evidence type="ECO:0000256" key="1">
    <source>
        <dbReference type="ARBA" id="ARBA00022723"/>
    </source>
</evidence>
<reference evidence="6" key="1">
    <citation type="submission" date="2023-10" db="EMBL/GenBank/DDBJ databases">
        <authorList>
            <person name="Chen Y."/>
            <person name="Shah S."/>
            <person name="Dougan E. K."/>
            <person name="Thang M."/>
            <person name="Chan C."/>
        </authorList>
    </citation>
    <scope>NUCLEOTIDE SEQUENCE [LARGE SCALE GENOMIC DNA]</scope>
</reference>
<protein>
    <recommendedName>
        <fullName evidence="4">D-fructose-1,6-bisphosphate 1-phosphohydrolase</fullName>
    </recommendedName>
</protein>